<evidence type="ECO:0000256" key="1">
    <source>
        <dbReference type="SAM" id="Phobius"/>
    </source>
</evidence>
<feature type="transmembrane region" description="Helical" evidence="1">
    <location>
        <begin position="138"/>
        <end position="162"/>
    </location>
</feature>
<accession>D2VWF9</accession>
<dbReference type="Proteomes" id="UP000006671">
    <property type="component" value="Unassembled WGS sequence"/>
</dbReference>
<organism evidence="3">
    <name type="scientific">Naegleria gruberi</name>
    <name type="common">Amoeba</name>
    <dbReference type="NCBI Taxonomy" id="5762"/>
    <lineage>
        <taxon>Eukaryota</taxon>
        <taxon>Discoba</taxon>
        <taxon>Heterolobosea</taxon>
        <taxon>Tetramitia</taxon>
        <taxon>Eutetramitia</taxon>
        <taxon>Vahlkampfiidae</taxon>
        <taxon>Naegleria</taxon>
    </lineage>
</organism>
<reference evidence="2 3" key="1">
    <citation type="journal article" date="2010" name="Cell">
        <title>The genome of Naegleria gruberi illuminates early eukaryotic versatility.</title>
        <authorList>
            <person name="Fritz-Laylin L.K."/>
            <person name="Prochnik S.E."/>
            <person name="Ginger M.L."/>
            <person name="Dacks J.B."/>
            <person name="Carpenter M.L."/>
            <person name="Field M.C."/>
            <person name="Kuo A."/>
            <person name="Paredez A."/>
            <person name="Chapman J."/>
            <person name="Pham J."/>
            <person name="Shu S."/>
            <person name="Neupane R."/>
            <person name="Cipriano M."/>
            <person name="Mancuso J."/>
            <person name="Tu H."/>
            <person name="Salamov A."/>
            <person name="Lindquist E."/>
            <person name="Shapiro H."/>
            <person name="Lucas S."/>
            <person name="Grigoriev I.V."/>
            <person name="Cande W.Z."/>
            <person name="Fulton C."/>
            <person name="Rokhsar D.S."/>
            <person name="Dawson S.C."/>
        </authorList>
    </citation>
    <scope>NUCLEOTIDE SEQUENCE [LARGE SCALE GENOMIC DNA]</scope>
    <source>
        <strain evidence="2 3">NEG-M</strain>
    </source>
</reference>
<keyword evidence="1" id="KW-1133">Transmembrane helix</keyword>
<sequence length="176" mass="19614">MSQTKFSSYFAITRKVICYIVLSIYSLACLSTCGLNIGCAVTFPRDCEFQFSVRLDIVISVFAFINFLSSVAVLIVQIIHDSQKMGPITIVRLRIVLYLCTTLMFMFTGMCLLLDPVSISFEDLYTGSCQRGETNVDINAAAIALDCLAFVSLFCFVFIYGFEFVNGAQEKTNLSQ</sequence>
<dbReference type="VEuPathDB" id="AmoebaDB:NAEGRDRAFT_81479"/>
<dbReference type="GeneID" id="8858824"/>
<evidence type="ECO:0000313" key="3">
    <source>
        <dbReference type="Proteomes" id="UP000006671"/>
    </source>
</evidence>
<dbReference type="AlphaFoldDB" id="D2VWF9"/>
<protein>
    <submittedName>
        <fullName evidence="2">Predicted protein</fullName>
    </submittedName>
</protein>
<keyword evidence="1" id="KW-0812">Transmembrane</keyword>
<dbReference type="KEGG" id="ngr:NAEGRDRAFT_81479"/>
<feature type="transmembrane region" description="Helical" evidence="1">
    <location>
        <begin position="57"/>
        <end position="76"/>
    </location>
</feature>
<dbReference type="EMBL" id="GG738904">
    <property type="protein sequence ID" value="EFC38830.1"/>
    <property type="molecule type" value="Genomic_DNA"/>
</dbReference>
<feature type="transmembrane region" description="Helical" evidence="1">
    <location>
        <begin position="16"/>
        <end position="37"/>
    </location>
</feature>
<dbReference type="InParanoid" id="D2VWF9"/>
<dbReference type="RefSeq" id="XP_002671574.1">
    <property type="nucleotide sequence ID" value="XM_002671528.1"/>
</dbReference>
<keyword evidence="3" id="KW-1185">Reference proteome</keyword>
<gene>
    <name evidence="2" type="ORF">NAEGRDRAFT_81479</name>
</gene>
<feature type="transmembrane region" description="Helical" evidence="1">
    <location>
        <begin position="96"/>
        <end position="118"/>
    </location>
</feature>
<keyword evidence="1" id="KW-0472">Membrane</keyword>
<proteinExistence type="predicted"/>
<name>D2VWF9_NAEGR</name>
<evidence type="ECO:0000313" key="2">
    <source>
        <dbReference type="EMBL" id="EFC38830.1"/>
    </source>
</evidence>